<dbReference type="Gene3D" id="3.30.470.20">
    <property type="entry name" value="ATP-grasp fold, B domain"/>
    <property type="match status" value="1"/>
</dbReference>
<dbReference type="Pfam" id="PF03133">
    <property type="entry name" value="TTL"/>
    <property type="match status" value="1"/>
</dbReference>
<dbReference type="GO" id="GO:0000226">
    <property type="term" value="P:microtubule cytoskeleton organization"/>
    <property type="evidence" value="ECO:0007669"/>
    <property type="project" value="TreeGrafter"/>
</dbReference>
<protein>
    <recommendedName>
        <fullName evidence="6">Tubulin--tyrosine ligase-like protein 9</fullName>
    </recommendedName>
</protein>
<dbReference type="GO" id="GO:0070740">
    <property type="term" value="F:tubulin-glutamic acid ligase activity"/>
    <property type="evidence" value="ECO:0007669"/>
    <property type="project" value="TreeGrafter"/>
</dbReference>
<dbReference type="EMBL" id="HBIN01001066">
    <property type="protein sequence ID" value="CAE0430255.1"/>
    <property type="molecule type" value="Transcribed_RNA"/>
</dbReference>
<reference evidence="5" key="1">
    <citation type="submission" date="2021-01" db="EMBL/GenBank/DDBJ databases">
        <authorList>
            <person name="Corre E."/>
            <person name="Pelletier E."/>
            <person name="Niang G."/>
            <person name="Scheremetjew M."/>
            <person name="Finn R."/>
            <person name="Kale V."/>
            <person name="Holt S."/>
            <person name="Cochrane G."/>
            <person name="Meng A."/>
            <person name="Brown T."/>
            <person name="Cohen L."/>
        </authorList>
    </citation>
    <scope>NUCLEOTIDE SEQUENCE</scope>
    <source>
        <strain evidence="5">GSBS06</strain>
    </source>
</reference>
<keyword evidence="4" id="KW-1133">Transmembrane helix</keyword>
<evidence type="ECO:0008006" key="6">
    <source>
        <dbReference type="Google" id="ProtNLM"/>
    </source>
</evidence>
<evidence type="ECO:0000256" key="4">
    <source>
        <dbReference type="SAM" id="Phobius"/>
    </source>
</evidence>
<name>A0A7S3LGJ8_9STRA</name>
<keyword evidence="4" id="KW-0472">Membrane</keyword>
<proteinExistence type="predicted"/>
<keyword evidence="4" id="KW-0812">Transmembrane</keyword>
<feature type="transmembrane region" description="Helical" evidence="4">
    <location>
        <begin position="26"/>
        <end position="43"/>
    </location>
</feature>
<sequence>MLAQQKVNSSKTFEAKRREGERRTRPLFLIAVASVALLMYYVIRFDFSVLLTESRHQNNDKPAQTQRYTSTSSSFIPTSIITQVGEAYQYGSGSALRLSQSPLAATSMEEVRRTGVGIDLDRIVEIETKNFAHGPINGISLQGVILALKKACCWFYFKRKNSHEDRGFSMDTRTYKNVTWLNRQHLQNLVWVKKQDAFVCLNRYECWNEKMYEQREALFNKSKTNRILYAKDVWSTKAAFCKALHSALTKNQGGDDDSKAVEYWINMFSFSCFVLPEGYANLQKHAHENPESKWIVKPQAAQAGKGIFVRDHEGIQRLSNKNKYVVQPYLRNPLLVNGRKFDMRIHVVVTSVLPLRAYLHPRAFVRFAATKHSDAKDGGKKSSFLTNISVNNKIIPTDQLTWQFHQFLEYLGDSADTVFGRIVRAIGLMLLTTEKVFQRKYNKRMGEGFKCKNCYQTLGVDVILDENMKPYIIEVNGNPTMDFTADKLNADAITLHKDMTEMLYNFNDVSNSLHEDIANVVNSGRIGDSLDFLDSDMIEYLIMSKKEQQHLKPWYKLYPPTLLNTEEVETWNELIEQLDLSEPRKRFHNILVELNNDRVKKCVSSDVECSLDVQYACRLNPDSSFCKK</sequence>
<evidence type="ECO:0000256" key="2">
    <source>
        <dbReference type="ARBA" id="ARBA00022741"/>
    </source>
</evidence>
<evidence type="ECO:0000256" key="1">
    <source>
        <dbReference type="ARBA" id="ARBA00022598"/>
    </source>
</evidence>
<dbReference type="GO" id="GO:0005524">
    <property type="term" value="F:ATP binding"/>
    <property type="evidence" value="ECO:0007669"/>
    <property type="project" value="UniProtKB-KW"/>
</dbReference>
<dbReference type="GO" id="GO:0015631">
    <property type="term" value="F:tubulin binding"/>
    <property type="evidence" value="ECO:0007669"/>
    <property type="project" value="TreeGrafter"/>
</dbReference>
<dbReference type="PANTHER" id="PTHR12241">
    <property type="entry name" value="TUBULIN POLYGLUTAMYLASE"/>
    <property type="match status" value="1"/>
</dbReference>
<dbReference type="PROSITE" id="PS51221">
    <property type="entry name" value="TTL"/>
    <property type="match status" value="1"/>
</dbReference>
<dbReference type="InterPro" id="IPR004344">
    <property type="entry name" value="TTL/TTLL_fam"/>
</dbReference>
<dbReference type="SUPFAM" id="SSF56059">
    <property type="entry name" value="Glutathione synthetase ATP-binding domain-like"/>
    <property type="match status" value="1"/>
</dbReference>
<evidence type="ECO:0000313" key="5">
    <source>
        <dbReference type="EMBL" id="CAE0430255.1"/>
    </source>
</evidence>
<keyword evidence="3" id="KW-0067">ATP-binding</keyword>
<evidence type="ECO:0000256" key="3">
    <source>
        <dbReference type="ARBA" id="ARBA00022840"/>
    </source>
</evidence>
<gene>
    <name evidence="5" type="ORF">ASTO00021_LOCUS563</name>
</gene>
<dbReference type="GO" id="GO:0036064">
    <property type="term" value="C:ciliary basal body"/>
    <property type="evidence" value="ECO:0007669"/>
    <property type="project" value="TreeGrafter"/>
</dbReference>
<accession>A0A7S3LGJ8</accession>
<dbReference type="AlphaFoldDB" id="A0A7S3LGJ8"/>
<keyword evidence="2" id="KW-0547">Nucleotide-binding</keyword>
<organism evidence="5">
    <name type="scientific">Aplanochytrium stocchinoi</name>
    <dbReference type="NCBI Taxonomy" id="215587"/>
    <lineage>
        <taxon>Eukaryota</taxon>
        <taxon>Sar</taxon>
        <taxon>Stramenopiles</taxon>
        <taxon>Bigyra</taxon>
        <taxon>Labyrinthulomycetes</taxon>
        <taxon>Thraustochytrida</taxon>
        <taxon>Thraustochytriidae</taxon>
        <taxon>Aplanochytrium</taxon>
    </lineage>
</organism>
<keyword evidence="1" id="KW-0436">Ligase</keyword>